<feature type="region of interest" description="Disordered" evidence="1">
    <location>
        <begin position="53"/>
        <end position="84"/>
    </location>
</feature>
<protein>
    <submittedName>
        <fullName evidence="3">Uncharacterized protein</fullName>
    </submittedName>
</protein>
<name>A0A1M5PH99_9RHOB</name>
<evidence type="ECO:0000256" key="1">
    <source>
        <dbReference type="SAM" id="MobiDB-lite"/>
    </source>
</evidence>
<keyword evidence="4" id="KW-1185">Reference proteome</keyword>
<evidence type="ECO:0000313" key="3">
    <source>
        <dbReference type="EMBL" id="SHH00839.1"/>
    </source>
</evidence>
<gene>
    <name evidence="3" type="ORF">SAMN05443551_1289</name>
</gene>
<dbReference type="AlphaFoldDB" id="A0A1M5PH99"/>
<sequence>MISKKHFAVGLATPLALGLLATPMLARAPDSAQVGRSFVDTSRIELLGPQLAQVGGDEIGGGGGTDDGGSNRRTPPAGPDVPVSDGQTAQIVTQLERIQQICEFMGDEYRLACIATTYRELADDIPANGDYAVARETILNAARELDTLVRSNRDRQKPALRARLRAPSGQSVQTPPIAAVRADRAVQLNRQASNILEEAETVLLRSARSDATRAIHYQRIAAAVGSNKVLLRSS</sequence>
<dbReference type="STRING" id="996342.SAMN05443551_1289"/>
<organism evidence="3 4">
    <name type="scientific">Marivita hallyeonensis</name>
    <dbReference type="NCBI Taxonomy" id="996342"/>
    <lineage>
        <taxon>Bacteria</taxon>
        <taxon>Pseudomonadati</taxon>
        <taxon>Pseudomonadota</taxon>
        <taxon>Alphaproteobacteria</taxon>
        <taxon>Rhodobacterales</taxon>
        <taxon>Roseobacteraceae</taxon>
        <taxon>Marivita</taxon>
    </lineage>
</organism>
<accession>A0A1M5PH99</accession>
<reference evidence="3 4" key="1">
    <citation type="submission" date="2016-11" db="EMBL/GenBank/DDBJ databases">
        <authorList>
            <person name="Jaros S."/>
            <person name="Januszkiewicz K."/>
            <person name="Wedrychowicz H."/>
        </authorList>
    </citation>
    <scope>NUCLEOTIDE SEQUENCE [LARGE SCALE GENOMIC DNA]</scope>
    <source>
        <strain evidence="3 4">DSM 29431</strain>
    </source>
</reference>
<dbReference type="RefSeq" id="WP_143152617.1">
    <property type="nucleotide sequence ID" value="NZ_FQXC01000001.1"/>
</dbReference>
<dbReference type="Proteomes" id="UP000184221">
    <property type="component" value="Unassembled WGS sequence"/>
</dbReference>
<dbReference type="OrthoDB" id="7876236at2"/>
<feature type="chain" id="PRO_5012906384" evidence="2">
    <location>
        <begin position="27"/>
        <end position="234"/>
    </location>
</feature>
<evidence type="ECO:0000313" key="4">
    <source>
        <dbReference type="Proteomes" id="UP000184221"/>
    </source>
</evidence>
<feature type="signal peptide" evidence="2">
    <location>
        <begin position="1"/>
        <end position="26"/>
    </location>
</feature>
<keyword evidence="2" id="KW-0732">Signal</keyword>
<feature type="compositionally biased region" description="Gly residues" evidence="1">
    <location>
        <begin position="57"/>
        <end position="67"/>
    </location>
</feature>
<evidence type="ECO:0000256" key="2">
    <source>
        <dbReference type="SAM" id="SignalP"/>
    </source>
</evidence>
<proteinExistence type="predicted"/>
<dbReference type="EMBL" id="FQXC01000001">
    <property type="protein sequence ID" value="SHH00839.1"/>
    <property type="molecule type" value="Genomic_DNA"/>
</dbReference>